<dbReference type="eggNOG" id="ENOG5032SQY">
    <property type="taxonomic scope" value="Bacteria"/>
</dbReference>
<evidence type="ECO:0000313" key="2">
    <source>
        <dbReference type="Proteomes" id="UP000023268"/>
    </source>
</evidence>
<evidence type="ECO:0000313" key="1">
    <source>
        <dbReference type="EMBL" id="EYC51833.1"/>
    </source>
</evidence>
<reference evidence="1 2" key="1">
    <citation type="submission" date="2014-02" db="EMBL/GenBank/DDBJ databases">
        <title>Draft Genome of Hylemonella gracilis isolated from the Niagara River.</title>
        <authorList>
            <person name="Pawlowski D.R."/>
            <person name="Koudelka G.B."/>
        </authorList>
    </citation>
    <scope>NUCLEOTIDE SEQUENCE [LARGE SCALE GENOMIC DNA]</scope>
    <source>
        <strain evidence="1 2">Niagara R</strain>
    </source>
</reference>
<comment type="caution">
    <text evidence="1">The sequence shown here is derived from an EMBL/GenBank/DDBJ whole genome shotgun (WGS) entry which is preliminary data.</text>
</comment>
<dbReference type="OrthoDB" id="7856862at2"/>
<sequence>MRSDDDKITIENINTPGRVERVDQAKYLAVKEALISVLPRTSPGMTGAEVKTAILPLLPQALFPEGAKAGWWLKATQLDLEAKGLIQRENTKPLRLRRST</sequence>
<dbReference type="EMBL" id="JEMG01000001">
    <property type="protein sequence ID" value="EYC51833.1"/>
    <property type="molecule type" value="Genomic_DNA"/>
</dbReference>
<dbReference type="RefSeq" id="WP_035608524.1">
    <property type="nucleotide sequence ID" value="NZ_JEMG01000001.1"/>
</dbReference>
<accession>A0A016XKT4</accession>
<gene>
    <name evidence="1" type="ORF">AZ34_12680</name>
</gene>
<proteinExistence type="predicted"/>
<dbReference type="InterPro" id="IPR054233">
    <property type="entry name" value="DUF6958"/>
</dbReference>
<organism evidence="1 2">
    <name type="scientific">Hylemonella gracilis str. Niagara R</name>
    <dbReference type="NCBI Taxonomy" id="1458275"/>
    <lineage>
        <taxon>Bacteria</taxon>
        <taxon>Pseudomonadati</taxon>
        <taxon>Pseudomonadota</taxon>
        <taxon>Betaproteobacteria</taxon>
        <taxon>Burkholderiales</taxon>
        <taxon>Comamonadaceae</taxon>
        <taxon>Hylemonella</taxon>
    </lineage>
</organism>
<dbReference type="AlphaFoldDB" id="A0A016XKT4"/>
<dbReference type="Proteomes" id="UP000023268">
    <property type="component" value="Unassembled WGS sequence"/>
</dbReference>
<protein>
    <submittedName>
        <fullName evidence="1">Uncharacterized protein</fullName>
    </submittedName>
</protein>
<name>A0A016XKT4_9BURK</name>
<dbReference type="Pfam" id="PF22278">
    <property type="entry name" value="DUF6958"/>
    <property type="match status" value="1"/>
</dbReference>